<dbReference type="Proteomes" id="UP000244910">
    <property type="component" value="Chromosome"/>
</dbReference>
<gene>
    <name evidence="1" type="ORF">B9W14_20315</name>
</gene>
<organism evidence="1 2">
    <name type="scientific">Clostridium drakei</name>
    <dbReference type="NCBI Taxonomy" id="332101"/>
    <lineage>
        <taxon>Bacteria</taxon>
        <taxon>Bacillati</taxon>
        <taxon>Bacillota</taxon>
        <taxon>Clostridia</taxon>
        <taxon>Eubacteriales</taxon>
        <taxon>Clostridiaceae</taxon>
        <taxon>Clostridium</taxon>
    </lineage>
</organism>
<sequence length="176" mass="20636">MIESLGEILSSRFRIIYEGEDYFSRKYGLVNMKGEEILPCIYDCIYNFDFYNNMLTLEIGEKYGCATSEGKIVVPVEYDYIQMHKCVVAAKKDNKYGFFNLSGELIIPFEYVDYIECENILYMDDKETYYYGVINPNIDEVTYIQESDIVMCEDGIILAKLGDKYIYYHGCEQMMI</sequence>
<name>A0A2U8DVT1_9CLOT</name>
<dbReference type="KEGG" id="cdrk:B9W14_20315"/>
<proteinExistence type="predicted"/>
<dbReference type="InterPro" id="IPR032774">
    <property type="entry name" value="WG_beta_rep"/>
</dbReference>
<dbReference type="EMBL" id="CP020953">
    <property type="protein sequence ID" value="AWI06740.1"/>
    <property type="molecule type" value="Genomic_DNA"/>
</dbReference>
<dbReference type="Pfam" id="PF14903">
    <property type="entry name" value="WG_beta_rep"/>
    <property type="match status" value="2"/>
</dbReference>
<keyword evidence="2" id="KW-1185">Reference proteome</keyword>
<reference evidence="2" key="1">
    <citation type="submission" date="2017-04" db="EMBL/GenBank/DDBJ databases">
        <authorList>
            <person name="Song Y."/>
            <person name="Cho B.-K."/>
        </authorList>
    </citation>
    <scope>NUCLEOTIDE SEQUENCE [LARGE SCALE GENOMIC DNA]</scope>
    <source>
        <strain evidence="2">SL1</strain>
    </source>
</reference>
<evidence type="ECO:0000313" key="2">
    <source>
        <dbReference type="Proteomes" id="UP000244910"/>
    </source>
</evidence>
<protein>
    <recommendedName>
        <fullName evidence="3">WG repeat-containing protein</fullName>
    </recommendedName>
</protein>
<dbReference type="RefSeq" id="WP_052037870.1">
    <property type="nucleotide sequence ID" value="NZ_CP020953.1"/>
</dbReference>
<dbReference type="AlphaFoldDB" id="A0A2U8DVT1"/>
<accession>A0A2U8DVT1</accession>
<dbReference type="OrthoDB" id="210273at2"/>
<evidence type="ECO:0000313" key="1">
    <source>
        <dbReference type="EMBL" id="AWI06740.1"/>
    </source>
</evidence>
<evidence type="ECO:0008006" key="3">
    <source>
        <dbReference type="Google" id="ProtNLM"/>
    </source>
</evidence>